<dbReference type="STRING" id="1392247.A0A3N4L2N1"/>
<dbReference type="AlphaFoldDB" id="A0A3N4L2N1"/>
<keyword evidence="2" id="KW-1185">Reference proteome</keyword>
<evidence type="ECO:0000313" key="1">
    <source>
        <dbReference type="EMBL" id="RPB17093.1"/>
    </source>
</evidence>
<dbReference type="Proteomes" id="UP000277580">
    <property type="component" value="Unassembled WGS sequence"/>
</dbReference>
<organism evidence="1 2">
    <name type="scientific">Morchella conica CCBAS932</name>
    <dbReference type="NCBI Taxonomy" id="1392247"/>
    <lineage>
        <taxon>Eukaryota</taxon>
        <taxon>Fungi</taxon>
        <taxon>Dikarya</taxon>
        <taxon>Ascomycota</taxon>
        <taxon>Pezizomycotina</taxon>
        <taxon>Pezizomycetes</taxon>
        <taxon>Pezizales</taxon>
        <taxon>Morchellaceae</taxon>
        <taxon>Morchella</taxon>
    </lineage>
</organism>
<reference evidence="1 2" key="1">
    <citation type="journal article" date="2018" name="Nat. Ecol. Evol.">
        <title>Pezizomycetes genomes reveal the molecular basis of ectomycorrhizal truffle lifestyle.</title>
        <authorList>
            <person name="Murat C."/>
            <person name="Payen T."/>
            <person name="Noel B."/>
            <person name="Kuo A."/>
            <person name="Morin E."/>
            <person name="Chen J."/>
            <person name="Kohler A."/>
            <person name="Krizsan K."/>
            <person name="Balestrini R."/>
            <person name="Da Silva C."/>
            <person name="Montanini B."/>
            <person name="Hainaut M."/>
            <person name="Levati E."/>
            <person name="Barry K.W."/>
            <person name="Belfiori B."/>
            <person name="Cichocki N."/>
            <person name="Clum A."/>
            <person name="Dockter R.B."/>
            <person name="Fauchery L."/>
            <person name="Guy J."/>
            <person name="Iotti M."/>
            <person name="Le Tacon F."/>
            <person name="Lindquist E.A."/>
            <person name="Lipzen A."/>
            <person name="Malagnac F."/>
            <person name="Mello A."/>
            <person name="Molinier V."/>
            <person name="Miyauchi S."/>
            <person name="Poulain J."/>
            <person name="Riccioni C."/>
            <person name="Rubini A."/>
            <person name="Sitrit Y."/>
            <person name="Splivallo R."/>
            <person name="Traeger S."/>
            <person name="Wang M."/>
            <person name="Zifcakova L."/>
            <person name="Wipf D."/>
            <person name="Zambonelli A."/>
            <person name="Paolocci F."/>
            <person name="Nowrousian M."/>
            <person name="Ottonello S."/>
            <person name="Baldrian P."/>
            <person name="Spatafora J.W."/>
            <person name="Henrissat B."/>
            <person name="Nagy L.G."/>
            <person name="Aury J.M."/>
            <person name="Wincker P."/>
            <person name="Grigoriev I.V."/>
            <person name="Bonfante P."/>
            <person name="Martin F.M."/>
        </authorList>
    </citation>
    <scope>NUCLEOTIDE SEQUENCE [LARGE SCALE GENOMIC DNA]</scope>
    <source>
        <strain evidence="1 2">CCBAS932</strain>
    </source>
</reference>
<dbReference type="PANTHER" id="PTHR28141:SF1">
    <property type="entry name" value="2',3'-CYCLIC-NUCLEOTIDE 3'-PHOSPHODIESTERASE"/>
    <property type="match status" value="1"/>
</dbReference>
<dbReference type="Pfam" id="PF07823">
    <property type="entry name" value="CPDase"/>
    <property type="match status" value="1"/>
</dbReference>
<dbReference type="OrthoDB" id="514292at2759"/>
<dbReference type="FunCoup" id="A0A3N4L2N1">
    <property type="interactions" value="8"/>
</dbReference>
<dbReference type="EMBL" id="ML119107">
    <property type="protein sequence ID" value="RPB17093.1"/>
    <property type="molecule type" value="Genomic_DNA"/>
</dbReference>
<proteinExistence type="predicted"/>
<sequence>MGGSSIWLCPPAGTQIEAVLIKLISNTVPAYFGDEKVPDFRPHATITSEIPSNLDPQEVLDSIDIKELPNVVFSSMVIGETFFTRGTLHIEKNDSIVALATHCREKFAFGGQSKDDAEKWAREIFTPHVSLVYSNLWPIPEDVSKAIENDVLSAGIGLSGVSGSNSEPDMNGWKGGKLLLVPTSKPLDEWVVLAERNL</sequence>
<dbReference type="SUPFAM" id="SSF55144">
    <property type="entry name" value="LigT-like"/>
    <property type="match status" value="1"/>
</dbReference>
<dbReference type="InterPro" id="IPR012386">
    <property type="entry name" value="Cyclic-nucl_3Pdiesterase"/>
</dbReference>
<dbReference type="Gene3D" id="3.90.1140.10">
    <property type="entry name" value="Cyclic phosphodiesterase"/>
    <property type="match status" value="1"/>
</dbReference>
<dbReference type="GO" id="GO:0004113">
    <property type="term" value="F:2',3'-cyclic-nucleotide 3'-phosphodiesterase activity"/>
    <property type="evidence" value="ECO:0007669"/>
    <property type="project" value="TreeGrafter"/>
</dbReference>
<dbReference type="PANTHER" id="PTHR28141">
    <property type="entry name" value="2',3'-CYCLIC-NUCLEOTIDE 3'-PHOSPHODIESTERASE"/>
    <property type="match status" value="1"/>
</dbReference>
<protein>
    <submittedName>
        <fullName evidence="1">2, 3 cyclic phosphodiesterase</fullName>
    </submittedName>
</protein>
<evidence type="ECO:0000313" key="2">
    <source>
        <dbReference type="Proteomes" id="UP000277580"/>
    </source>
</evidence>
<dbReference type="InParanoid" id="A0A3N4L2N1"/>
<accession>A0A3N4L2N1</accession>
<gene>
    <name evidence="1" type="ORF">P167DRAFT_532024</name>
</gene>
<dbReference type="GO" id="GO:0009187">
    <property type="term" value="P:cyclic nucleotide metabolic process"/>
    <property type="evidence" value="ECO:0007669"/>
    <property type="project" value="TreeGrafter"/>
</dbReference>
<name>A0A3N4L2N1_9PEZI</name>
<dbReference type="InterPro" id="IPR009097">
    <property type="entry name" value="Cyclic_Pdiesterase"/>
</dbReference>